<feature type="compositionally biased region" description="Low complexity" evidence="1">
    <location>
        <begin position="177"/>
        <end position="208"/>
    </location>
</feature>
<evidence type="ECO:0000256" key="1">
    <source>
        <dbReference type="SAM" id="MobiDB-lite"/>
    </source>
</evidence>
<evidence type="ECO:0000313" key="3">
    <source>
        <dbReference type="Proteomes" id="UP000245942"/>
    </source>
</evidence>
<dbReference type="GeneID" id="37016368"/>
<reference evidence="2 3" key="1">
    <citation type="journal article" date="2018" name="Mol. Biol. Evol.">
        <title>Broad Genomic Sampling Reveals a Smut Pathogenic Ancestry of the Fungal Clade Ustilaginomycotina.</title>
        <authorList>
            <person name="Kijpornyongpan T."/>
            <person name="Mondo S.J."/>
            <person name="Barry K."/>
            <person name="Sandor L."/>
            <person name="Lee J."/>
            <person name="Lipzen A."/>
            <person name="Pangilinan J."/>
            <person name="LaButti K."/>
            <person name="Hainaut M."/>
            <person name="Henrissat B."/>
            <person name="Grigoriev I.V."/>
            <person name="Spatafora J.W."/>
            <person name="Aime M.C."/>
        </authorList>
    </citation>
    <scope>NUCLEOTIDE SEQUENCE [LARGE SCALE GENOMIC DNA]</scope>
    <source>
        <strain evidence="2 3">MCA 4718</strain>
    </source>
</reference>
<organism evidence="2 3">
    <name type="scientific">Pseudomicrostroma glucosiphilum</name>
    <dbReference type="NCBI Taxonomy" id="1684307"/>
    <lineage>
        <taxon>Eukaryota</taxon>
        <taxon>Fungi</taxon>
        <taxon>Dikarya</taxon>
        <taxon>Basidiomycota</taxon>
        <taxon>Ustilaginomycotina</taxon>
        <taxon>Exobasidiomycetes</taxon>
        <taxon>Microstromatales</taxon>
        <taxon>Microstromatales incertae sedis</taxon>
        <taxon>Pseudomicrostroma</taxon>
    </lineage>
</organism>
<dbReference type="Proteomes" id="UP000245942">
    <property type="component" value="Unassembled WGS sequence"/>
</dbReference>
<keyword evidence="3" id="KW-1185">Reference proteome</keyword>
<feature type="compositionally biased region" description="Basic and acidic residues" evidence="1">
    <location>
        <begin position="27"/>
        <end position="37"/>
    </location>
</feature>
<evidence type="ECO:0000313" key="2">
    <source>
        <dbReference type="EMBL" id="PWN23711.1"/>
    </source>
</evidence>
<accession>A0A316UH92</accession>
<gene>
    <name evidence="2" type="ORF">BCV69DRAFT_302218</name>
</gene>
<feature type="region of interest" description="Disordered" evidence="1">
    <location>
        <begin position="173"/>
        <end position="221"/>
    </location>
</feature>
<dbReference type="EMBL" id="KZ819321">
    <property type="protein sequence ID" value="PWN23711.1"/>
    <property type="molecule type" value="Genomic_DNA"/>
</dbReference>
<feature type="compositionally biased region" description="Low complexity" evidence="1">
    <location>
        <begin position="310"/>
        <end position="323"/>
    </location>
</feature>
<dbReference type="AlphaFoldDB" id="A0A316UH92"/>
<name>A0A316UH92_9BASI</name>
<protein>
    <submittedName>
        <fullName evidence="2">Uncharacterized protein</fullName>
    </submittedName>
</protein>
<feature type="region of interest" description="Disordered" evidence="1">
    <location>
        <begin position="310"/>
        <end position="341"/>
    </location>
</feature>
<proteinExistence type="predicted"/>
<dbReference type="RefSeq" id="XP_025350871.1">
    <property type="nucleotide sequence ID" value="XM_025494634.1"/>
</dbReference>
<sequence length="509" mass="56609">MAPPTSGPGKASSAKKRGPRDGAALVRDLDSWDKDGRTTSTSLRAARDAAEAEGRPSEVLINLTIQRYQMVTTTRGNHREVKLKPQKSFFRFNPVIIYTNFALQIARTVYPESPTPLQDYRDAEPQFYVPRSAHFGDYYPIKTDDDYANFLRALKAIKWEGARCLWEIRPEEEEPADAANASEDSDVEVVSVSRSSSPTKSRSASPTKAPSAKRQKKAAVTPLERRLPLDDTLPELGEICRKWPTCDRQHCRGARLRLHCYVDDRGDHHPIQDHLLERWALEMRMPGSHYTASKPPPTVLDELPVSRYIPSTPSAATSTPRSTMLDLEDSGDWPSTPASRNPASVFTRSLADITNVAGSRRVVSDSAAAAAASPPPEVKVALSGPYMSCLCLSREKYMWQDDDLLVKLAKASIFDMHTLHDMWYRDKLQQLGFGLVDCSRVKQLLTAWDDIPEAAPDEAQSIRARRMDAIGADKKKMQQMAGLLPVSPTLGHPQALAAAQQTMEDSQRT</sequence>
<feature type="region of interest" description="Disordered" evidence="1">
    <location>
        <begin position="1"/>
        <end position="51"/>
    </location>
</feature>